<dbReference type="PANTHER" id="PTHR43226">
    <property type="entry name" value="XAA-PRO AMINOPEPTIDASE 3"/>
    <property type="match status" value="1"/>
</dbReference>
<dbReference type="GO" id="GO:0008233">
    <property type="term" value="F:peptidase activity"/>
    <property type="evidence" value="ECO:0007669"/>
    <property type="project" value="TreeGrafter"/>
</dbReference>
<name>A0A1Q9A0I6_SYMMI</name>
<keyword evidence="7" id="KW-1185">Reference proteome</keyword>
<proteinExistence type="predicted"/>
<sequence length="45" mass="5001">MQDGDMVLCDMGCEFFCYASDITNSFPANGKFTPDQRLIFETVAA</sequence>
<keyword evidence="2" id="KW-0479">Metal-binding</keyword>
<dbReference type="InterPro" id="IPR036005">
    <property type="entry name" value="Creatinase/aminopeptidase-like"/>
</dbReference>
<dbReference type="SUPFAM" id="SSF55920">
    <property type="entry name" value="Creatinase/aminopeptidase"/>
    <property type="match status" value="1"/>
</dbReference>
<dbReference type="Pfam" id="PF00557">
    <property type="entry name" value="Peptidase_M24"/>
    <property type="match status" value="1"/>
</dbReference>
<dbReference type="AlphaFoldDB" id="A0A1Q9A0I6"/>
<protein>
    <submittedName>
        <fullName evidence="6">Xaa-Pro dipeptidase</fullName>
    </submittedName>
</protein>
<dbReference type="InterPro" id="IPR000994">
    <property type="entry name" value="Pept_M24"/>
</dbReference>
<reference evidence="6 7" key="1">
    <citation type="submission" date="2016-02" db="EMBL/GenBank/DDBJ databases">
        <title>Genome analysis of coral dinoflagellate symbionts highlights evolutionary adaptations to a symbiotic lifestyle.</title>
        <authorList>
            <person name="Aranda M."/>
            <person name="Li Y."/>
            <person name="Liew Y.J."/>
            <person name="Baumgarten S."/>
            <person name="Simakov O."/>
            <person name="Wilson M."/>
            <person name="Piel J."/>
            <person name="Ashoor H."/>
            <person name="Bougouffa S."/>
            <person name="Bajic V.B."/>
            <person name="Ryu T."/>
            <person name="Ravasi T."/>
            <person name="Bayer T."/>
            <person name="Micklem G."/>
            <person name="Kim H."/>
            <person name="Bhak J."/>
            <person name="Lajeunesse T.C."/>
            <person name="Voolstra C.R."/>
        </authorList>
    </citation>
    <scope>NUCLEOTIDE SEQUENCE [LARGE SCALE GENOMIC DNA]</scope>
    <source>
        <strain evidence="6 7">CCMP2467</strain>
    </source>
</reference>
<evidence type="ECO:0000259" key="5">
    <source>
        <dbReference type="Pfam" id="PF00557"/>
    </source>
</evidence>
<evidence type="ECO:0000313" key="6">
    <source>
        <dbReference type="EMBL" id="OLP48024.1"/>
    </source>
</evidence>
<dbReference type="OrthoDB" id="10261878at2759"/>
<dbReference type="Gene3D" id="3.90.230.10">
    <property type="entry name" value="Creatinase/methionine aminopeptidase superfamily"/>
    <property type="match status" value="1"/>
</dbReference>
<dbReference type="GO" id="GO:0006508">
    <property type="term" value="P:proteolysis"/>
    <property type="evidence" value="ECO:0007669"/>
    <property type="project" value="TreeGrafter"/>
</dbReference>
<evidence type="ECO:0000313" key="7">
    <source>
        <dbReference type="Proteomes" id="UP000186817"/>
    </source>
</evidence>
<evidence type="ECO:0000256" key="3">
    <source>
        <dbReference type="ARBA" id="ARBA00022801"/>
    </source>
</evidence>
<gene>
    <name evidence="6" type="primary">PEPD</name>
    <name evidence="6" type="ORF">AK812_SmicGene48696</name>
</gene>
<dbReference type="EMBL" id="LSRX01008623">
    <property type="protein sequence ID" value="OLP48024.1"/>
    <property type="molecule type" value="Genomic_DNA"/>
</dbReference>
<accession>A0A1Q9A0I6</accession>
<dbReference type="GO" id="GO:0046872">
    <property type="term" value="F:metal ion binding"/>
    <property type="evidence" value="ECO:0007669"/>
    <property type="project" value="UniProtKB-KW"/>
</dbReference>
<dbReference type="Proteomes" id="UP000186817">
    <property type="component" value="Unassembled WGS sequence"/>
</dbReference>
<keyword evidence="4" id="KW-0464">Manganese</keyword>
<dbReference type="PANTHER" id="PTHR43226:SF1">
    <property type="entry name" value="XAA-PRO DIPEPTIDASE"/>
    <property type="match status" value="1"/>
</dbReference>
<comment type="cofactor">
    <cofactor evidence="1">
        <name>Mn(2+)</name>
        <dbReference type="ChEBI" id="CHEBI:29035"/>
    </cofactor>
</comment>
<evidence type="ECO:0000256" key="4">
    <source>
        <dbReference type="ARBA" id="ARBA00023211"/>
    </source>
</evidence>
<feature type="non-terminal residue" evidence="6">
    <location>
        <position position="45"/>
    </location>
</feature>
<comment type="caution">
    <text evidence="6">The sequence shown here is derived from an EMBL/GenBank/DDBJ whole genome shotgun (WGS) entry which is preliminary data.</text>
</comment>
<evidence type="ECO:0000256" key="2">
    <source>
        <dbReference type="ARBA" id="ARBA00022723"/>
    </source>
</evidence>
<keyword evidence="3" id="KW-0378">Hydrolase</keyword>
<evidence type="ECO:0000256" key="1">
    <source>
        <dbReference type="ARBA" id="ARBA00001936"/>
    </source>
</evidence>
<dbReference type="InterPro" id="IPR052433">
    <property type="entry name" value="X-Pro_dipept-like"/>
</dbReference>
<feature type="domain" description="Peptidase M24" evidence="5">
    <location>
        <begin position="1"/>
        <end position="44"/>
    </location>
</feature>
<organism evidence="6 7">
    <name type="scientific">Symbiodinium microadriaticum</name>
    <name type="common">Dinoflagellate</name>
    <name type="synonym">Zooxanthella microadriatica</name>
    <dbReference type="NCBI Taxonomy" id="2951"/>
    <lineage>
        <taxon>Eukaryota</taxon>
        <taxon>Sar</taxon>
        <taxon>Alveolata</taxon>
        <taxon>Dinophyceae</taxon>
        <taxon>Suessiales</taxon>
        <taxon>Symbiodiniaceae</taxon>
        <taxon>Symbiodinium</taxon>
    </lineage>
</organism>